<dbReference type="InterPro" id="IPR011010">
    <property type="entry name" value="DNA_brk_join_enz"/>
</dbReference>
<comment type="caution">
    <text evidence="4">The sequence shown here is derived from an EMBL/GenBank/DDBJ whole genome shotgun (WGS) entry which is preliminary data.</text>
</comment>
<dbReference type="InterPro" id="IPR044068">
    <property type="entry name" value="CB"/>
</dbReference>
<evidence type="ECO:0000256" key="1">
    <source>
        <dbReference type="ARBA" id="ARBA00023125"/>
    </source>
</evidence>
<sequence length="155" mass="17423">MAVAGAELGSVAEFELGLQWRVLFPDSEHAAASGFLRDLAASDCSLATLRSYAYDLLRWFRFLHARWTAWERVERVDVREFVEWLRDSSQRLDRRLDAPAPGSVNPVTGKATLGTKYAARTINHHLSVLFGFYEWACAADLGPLINPVPAQRSRC</sequence>
<evidence type="ECO:0000256" key="2">
    <source>
        <dbReference type="PROSITE-ProRule" id="PRU01248"/>
    </source>
</evidence>
<name>A0ABP4PR96_9ACTN</name>
<protein>
    <recommendedName>
        <fullName evidence="3">Core-binding (CB) domain-containing protein</fullName>
    </recommendedName>
</protein>
<dbReference type="InterPro" id="IPR004107">
    <property type="entry name" value="Integrase_SAM-like_N"/>
</dbReference>
<reference evidence="5" key="1">
    <citation type="journal article" date="2019" name="Int. J. Syst. Evol. Microbiol.">
        <title>The Global Catalogue of Microorganisms (GCM) 10K type strain sequencing project: providing services to taxonomists for standard genome sequencing and annotation.</title>
        <authorList>
            <consortium name="The Broad Institute Genomics Platform"/>
            <consortium name="The Broad Institute Genome Sequencing Center for Infectious Disease"/>
            <person name="Wu L."/>
            <person name="Ma J."/>
        </authorList>
    </citation>
    <scope>NUCLEOTIDE SEQUENCE [LARGE SCALE GENOMIC DNA]</scope>
    <source>
        <strain evidence="5">JCM 14969</strain>
    </source>
</reference>
<dbReference type="Proteomes" id="UP001500393">
    <property type="component" value="Unassembled WGS sequence"/>
</dbReference>
<accession>A0ABP4PR96</accession>
<dbReference type="PROSITE" id="PS51900">
    <property type="entry name" value="CB"/>
    <property type="match status" value="1"/>
</dbReference>
<organism evidence="4 5">
    <name type="scientific">Kribbella sancticallisti</name>
    <dbReference type="NCBI Taxonomy" id="460087"/>
    <lineage>
        <taxon>Bacteria</taxon>
        <taxon>Bacillati</taxon>
        <taxon>Actinomycetota</taxon>
        <taxon>Actinomycetes</taxon>
        <taxon>Propionibacteriales</taxon>
        <taxon>Kribbellaceae</taxon>
        <taxon>Kribbella</taxon>
    </lineage>
</organism>
<evidence type="ECO:0000313" key="4">
    <source>
        <dbReference type="EMBL" id="GAA1585195.1"/>
    </source>
</evidence>
<evidence type="ECO:0000259" key="3">
    <source>
        <dbReference type="PROSITE" id="PS51900"/>
    </source>
</evidence>
<dbReference type="InterPro" id="IPR010998">
    <property type="entry name" value="Integrase_recombinase_N"/>
</dbReference>
<evidence type="ECO:0000313" key="5">
    <source>
        <dbReference type="Proteomes" id="UP001500393"/>
    </source>
</evidence>
<feature type="domain" description="Core-binding (CB)" evidence="3">
    <location>
        <begin position="26"/>
        <end position="137"/>
    </location>
</feature>
<dbReference type="SUPFAM" id="SSF56349">
    <property type="entry name" value="DNA breaking-rejoining enzymes"/>
    <property type="match status" value="1"/>
</dbReference>
<gene>
    <name evidence="4" type="ORF">GCM10009789_43550</name>
</gene>
<dbReference type="EMBL" id="BAAAOS010000029">
    <property type="protein sequence ID" value="GAA1585195.1"/>
    <property type="molecule type" value="Genomic_DNA"/>
</dbReference>
<dbReference type="Gene3D" id="1.10.150.130">
    <property type="match status" value="1"/>
</dbReference>
<keyword evidence="1 2" id="KW-0238">DNA-binding</keyword>
<dbReference type="Pfam" id="PF02899">
    <property type="entry name" value="Phage_int_SAM_1"/>
    <property type="match status" value="1"/>
</dbReference>
<proteinExistence type="predicted"/>
<keyword evidence="5" id="KW-1185">Reference proteome</keyword>